<dbReference type="PANTHER" id="PTHR41795:SF1">
    <property type="entry name" value="EXOPOLYSACCHARIDE SYNTHESIS PROTEIN"/>
    <property type="match status" value="1"/>
</dbReference>
<keyword evidence="1" id="KW-0812">Transmembrane</keyword>
<feature type="transmembrane region" description="Helical" evidence="1">
    <location>
        <begin position="53"/>
        <end position="77"/>
    </location>
</feature>
<evidence type="ECO:0000313" key="2">
    <source>
        <dbReference type="EMBL" id="SHM17863.1"/>
    </source>
</evidence>
<dbReference type="RefSeq" id="WP_073035862.1">
    <property type="nucleotide sequence ID" value="NZ_BMLR01000012.1"/>
</dbReference>
<gene>
    <name evidence="2" type="ORF">SAMN05444398_11124</name>
</gene>
<dbReference type="PANTHER" id="PTHR41795">
    <property type="entry name" value="EXOPOLYSACCHARIDE SYNTHESIS PROTEIN"/>
    <property type="match status" value="1"/>
</dbReference>
<dbReference type="Proteomes" id="UP000183974">
    <property type="component" value="Unassembled WGS sequence"/>
</dbReference>
<dbReference type="AlphaFoldDB" id="A0A1M7GNI0"/>
<dbReference type="EMBL" id="FRBR01000011">
    <property type="protein sequence ID" value="SHM17863.1"/>
    <property type="molecule type" value="Genomic_DNA"/>
</dbReference>
<name>A0A1M7GNI0_9RHOB</name>
<feature type="transmembrane region" description="Helical" evidence="1">
    <location>
        <begin position="179"/>
        <end position="198"/>
    </location>
</feature>
<accession>A0A1M7GNI0</accession>
<keyword evidence="3" id="KW-1185">Reference proteome</keyword>
<feature type="transmembrane region" description="Helical" evidence="1">
    <location>
        <begin position="154"/>
        <end position="172"/>
    </location>
</feature>
<reference evidence="2 3" key="1">
    <citation type="submission" date="2016-11" db="EMBL/GenBank/DDBJ databases">
        <authorList>
            <person name="Jaros S."/>
            <person name="Januszkiewicz K."/>
            <person name="Wedrychowicz H."/>
        </authorList>
    </citation>
    <scope>NUCLEOTIDE SEQUENCE [LARGE SCALE GENOMIC DNA]</scope>
    <source>
        <strain evidence="2 3">DSM 29589</strain>
    </source>
</reference>
<dbReference type="PIRSF" id="PIRSF033239">
    <property type="entry name" value="ExoD"/>
    <property type="match status" value="1"/>
</dbReference>
<feature type="transmembrane region" description="Helical" evidence="1">
    <location>
        <begin position="126"/>
        <end position="148"/>
    </location>
</feature>
<evidence type="ECO:0000313" key="3">
    <source>
        <dbReference type="Proteomes" id="UP000183974"/>
    </source>
</evidence>
<sequence length="199" mass="21012">METETKTASTPQSGARAVVDKIETTLSADRTRLGDVVDAIGHAGYTPLLMLPALALVSPLSGVPGFTSICGILIATVSAQMMLRRPKLWLPGWMRRTSLSSARVHRIIHWFRLPARWLDCITRQRLTGLVTPPFSILPQGLCFTLGLIIPLLELVPLTSSILGAVIVILAAGMLAGDGLLALTGMLVAAAAVSGIAALV</sequence>
<dbReference type="Pfam" id="PF06055">
    <property type="entry name" value="ExoD"/>
    <property type="match status" value="1"/>
</dbReference>
<dbReference type="OrthoDB" id="7949130at2"/>
<evidence type="ECO:0000256" key="1">
    <source>
        <dbReference type="SAM" id="Phobius"/>
    </source>
</evidence>
<organism evidence="2 3">
    <name type="scientific">Roseovarius pacificus</name>
    <dbReference type="NCBI Taxonomy" id="337701"/>
    <lineage>
        <taxon>Bacteria</taxon>
        <taxon>Pseudomonadati</taxon>
        <taxon>Pseudomonadota</taxon>
        <taxon>Alphaproteobacteria</taxon>
        <taxon>Rhodobacterales</taxon>
        <taxon>Roseobacteraceae</taxon>
        <taxon>Roseovarius</taxon>
    </lineage>
</organism>
<dbReference type="InterPro" id="IPR010331">
    <property type="entry name" value="ExoD"/>
</dbReference>
<proteinExistence type="predicted"/>
<dbReference type="STRING" id="337701.SAMN05444398_11124"/>
<protein>
    <submittedName>
        <fullName evidence="2">Uncharacterized conserved protein</fullName>
    </submittedName>
</protein>
<keyword evidence="1" id="KW-0472">Membrane</keyword>
<keyword evidence="1" id="KW-1133">Transmembrane helix</keyword>